<comment type="function">
    <text evidence="13 14">Key component of the proton channel; it plays a direct role in the translocation of protons across the membrane.</text>
</comment>
<gene>
    <name evidence="13 15" type="primary">atpB</name>
    <name evidence="15" type="ORF">NCTC10736_03053</name>
</gene>
<evidence type="ECO:0000256" key="4">
    <source>
        <dbReference type="ARBA" id="ARBA00022475"/>
    </source>
</evidence>
<sequence length="278" mass="30852">MAATGEALTPQGYIQHHLTNLQVCATDNGLAVNHACEKAGFWTWHIDSLFFSVGLGVLFLWIFRSVAKKATSGVPGKLQCFVEILVEFVNNSVKESFHGRNALIAPLALTIFVWVFMMNLMDLMPIDWLPHAASLIGIPYLKAVPTTDVNITFSLAIGVFLLIIFYSIKVKGVSGFVKELTLQPFNHKAMIPVNLLLETVTLVAKPISLALRLFGNMYAGELIFILIALMYGTNLLLSTLGVTLQLGWLIFHILIITLQAFIFMMLTIVYLSMAHEDH</sequence>
<evidence type="ECO:0000256" key="8">
    <source>
        <dbReference type="ARBA" id="ARBA00022781"/>
    </source>
</evidence>
<dbReference type="SUPFAM" id="SSF81336">
    <property type="entry name" value="F1F0 ATP synthase subunit A"/>
    <property type="match status" value="1"/>
</dbReference>
<feature type="transmembrane region" description="Helical" evidence="13">
    <location>
        <begin position="149"/>
        <end position="168"/>
    </location>
</feature>
<feature type="transmembrane region" description="Helical" evidence="13">
    <location>
        <begin position="102"/>
        <end position="121"/>
    </location>
</feature>
<evidence type="ECO:0000256" key="13">
    <source>
        <dbReference type="HAMAP-Rule" id="MF_01393"/>
    </source>
</evidence>
<dbReference type="GO" id="GO:0045259">
    <property type="term" value="C:proton-transporting ATP synthase complex"/>
    <property type="evidence" value="ECO:0007669"/>
    <property type="project" value="UniProtKB-KW"/>
</dbReference>
<evidence type="ECO:0000256" key="12">
    <source>
        <dbReference type="ARBA" id="ARBA00023310"/>
    </source>
</evidence>
<keyword evidence="7 13" id="KW-0812">Transmembrane</keyword>
<protein>
    <recommendedName>
        <fullName evidence="13 14">ATP synthase subunit a</fullName>
    </recommendedName>
    <alternativeName>
        <fullName evidence="13">ATP synthase F0 sector subunit a</fullName>
    </alternativeName>
    <alternativeName>
        <fullName evidence="13">F-ATPase subunit 6</fullName>
    </alternativeName>
</protein>
<evidence type="ECO:0000256" key="5">
    <source>
        <dbReference type="ARBA" id="ARBA00022519"/>
    </source>
</evidence>
<keyword evidence="9 13" id="KW-1133">Transmembrane helix</keyword>
<dbReference type="Proteomes" id="UP000255061">
    <property type="component" value="Unassembled WGS sequence"/>
</dbReference>
<keyword evidence="6 13" id="KW-0138">CF(0)</keyword>
<keyword evidence="8 13" id="KW-0375">Hydrogen ion transport</keyword>
<dbReference type="Pfam" id="PF00119">
    <property type="entry name" value="ATP-synt_A"/>
    <property type="match status" value="1"/>
</dbReference>
<dbReference type="InterPro" id="IPR000568">
    <property type="entry name" value="ATP_synth_F0_asu"/>
</dbReference>
<feature type="transmembrane region" description="Helical" evidence="13">
    <location>
        <begin position="249"/>
        <end position="273"/>
    </location>
</feature>
<dbReference type="RefSeq" id="WP_076501656.1">
    <property type="nucleotide sequence ID" value="NZ_FTNN01000018.1"/>
</dbReference>
<name>A0A1N7AF64_9GAMM</name>
<evidence type="ECO:0000256" key="10">
    <source>
        <dbReference type="ARBA" id="ARBA00023065"/>
    </source>
</evidence>
<dbReference type="GO" id="GO:0046933">
    <property type="term" value="F:proton-transporting ATP synthase activity, rotational mechanism"/>
    <property type="evidence" value="ECO:0007669"/>
    <property type="project" value="UniProtKB-UniRule"/>
</dbReference>
<evidence type="ECO:0000256" key="2">
    <source>
        <dbReference type="ARBA" id="ARBA00006810"/>
    </source>
</evidence>
<keyword evidence="10 13" id="KW-0406">Ion transport</keyword>
<evidence type="ECO:0000256" key="7">
    <source>
        <dbReference type="ARBA" id="ARBA00022692"/>
    </source>
</evidence>
<dbReference type="OrthoDB" id="9789241at2"/>
<dbReference type="STRING" id="365591.SAMN05421840_11816"/>
<keyword evidence="3 13" id="KW-0813">Transport</keyword>
<comment type="similarity">
    <text evidence="2 13 14">Belongs to the ATPase A chain family.</text>
</comment>
<comment type="subcellular location">
    <subcellularLocation>
        <location evidence="13 14">Cell membrane</location>
        <topology evidence="13 14">Multi-pass membrane protein</topology>
    </subcellularLocation>
    <subcellularLocation>
        <location evidence="1">Membrane</location>
        <topology evidence="1">Multi-pass membrane protein</topology>
    </subcellularLocation>
</comment>
<dbReference type="NCBIfam" id="TIGR01131">
    <property type="entry name" value="ATP_synt_6_or_A"/>
    <property type="match status" value="1"/>
</dbReference>
<dbReference type="PANTHER" id="PTHR42823:SF3">
    <property type="entry name" value="ATP SYNTHASE SUBUNIT A, CHLOROPLASTIC"/>
    <property type="match status" value="1"/>
</dbReference>
<proteinExistence type="inferred from homology"/>
<feature type="transmembrane region" description="Helical" evidence="13">
    <location>
        <begin position="42"/>
        <end position="63"/>
    </location>
</feature>
<evidence type="ECO:0000256" key="1">
    <source>
        <dbReference type="ARBA" id="ARBA00004141"/>
    </source>
</evidence>
<dbReference type="EMBL" id="UGYV01000001">
    <property type="protein sequence ID" value="SUI89979.1"/>
    <property type="molecule type" value="Genomic_DNA"/>
</dbReference>
<dbReference type="FunFam" id="1.20.120.220:FF:000002">
    <property type="entry name" value="ATP synthase subunit a"/>
    <property type="match status" value="1"/>
</dbReference>
<keyword evidence="4 13" id="KW-1003">Cell membrane</keyword>
<dbReference type="NCBIfam" id="NF004477">
    <property type="entry name" value="PRK05815.1-1"/>
    <property type="match status" value="1"/>
</dbReference>
<dbReference type="InterPro" id="IPR035908">
    <property type="entry name" value="F0_ATP_A_sf"/>
</dbReference>
<evidence type="ECO:0000256" key="6">
    <source>
        <dbReference type="ARBA" id="ARBA00022547"/>
    </source>
</evidence>
<evidence type="ECO:0000256" key="3">
    <source>
        <dbReference type="ARBA" id="ARBA00022448"/>
    </source>
</evidence>
<feature type="transmembrane region" description="Helical" evidence="13">
    <location>
        <begin position="217"/>
        <end position="237"/>
    </location>
</feature>
<keyword evidence="12 13" id="KW-0066">ATP synthesis</keyword>
<dbReference type="Gene3D" id="1.20.120.220">
    <property type="entry name" value="ATP synthase, F0 complex, subunit A"/>
    <property type="match status" value="1"/>
</dbReference>
<evidence type="ECO:0000313" key="15">
    <source>
        <dbReference type="EMBL" id="SUI89979.1"/>
    </source>
</evidence>
<dbReference type="HAMAP" id="MF_01393">
    <property type="entry name" value="ATP_synth_a_bact"/>
    <property type="match status" value="1"/>
</dbReference>
<evidence type="ECO:0000256" key="14">
    <source>
        <dbReference type="RuleBase" id="RU000483"/>
    </source>
</evidence>
<dbReference type="PANTHER" id="PTHR42823">
    <property type="entry name" value="ATP SYNTHASE SUBUNIT A, CHLOROPLASTIC"/>
    <property type="match status" value="1"/>
</dbReference>
<reference evidence="15 16" key="1">
    <citation type="submission" date="2018-06" db="EMBL/GenBank/DDBJ databases">
        <authorList>
            <consortium name="Pathogen Informatics"/>
            <person name="Doyle S."/>
        </authorList>
    </citation>
    <scope>NUCLEOTIDE SEQUENCE [LARGE SCALE GENOMIC DNA]</scope>
    <source>
        <strain evidence="15 16">NCTC10736</strain>
    </source>
</reference>
<organism evidence="15 16">
    <name type="scientific">Shewanella morhuae</name>
    <dbReference type="NCBI Taxonomy" id="365591"/>
    <lineage>
        <taxon>Bacteria</taxon>
        <taxon>Pseudomonadati</taxon>
        <taxon>Pseudomonadota</taxon>
        <taxon>Gammaproteobacteria</taxon>
        <taxon>Alteromonadales</taxon>
        <taxon>Shewanellaceae</taxon>
        <taxon>Shewanella</taxon>
    </lineage>
</organism>
<accession>A0A1N7AF64</accession>
<dbReference type="GO" id="GO:0005886">
    <property type="term" value="C:plasma membrane"/>
    <property type="evidence" value="ECO:0007669"/>
    <property type="project" value="UniProtKB-SubCell"/>
</dbReference>
<dbReference type="CDD" id="cd00310">
    <property type="entry name" value="ATP-synt_Fo_a_6"/>
    <property type="match status" value="1"/>
</dbReference>
<dbReference type="AlphaFoldDB" id="A0A1N7AF64"/>
<evidence type="ECO:0000256" key="11">
    <source>
        <dbReference type="ARBA" id="ARBA00023136"/>
    </source>
</evidence>
<dbReference type="InterPro" id="IPR023011">
    <property type="entry name" value="ATP_synth_F0_asu_AS"/>
</dbReference>
<keyword evidence="11 13" id="KW-0472">Membrane</keyword>
<dbReference type="PROSITE" id="PS00449">
    <property type="entry name" value="ATPASE_A"/>
    <property type="match status" value="1"/>
</dbReference>
<dbReference type="GO" id="GO:0042777">
    <property type="term" value="P:proton motive force-driven plasma membrane ATP synthesis"/>
    <property type="evidence" value="ECO:0007669"/>
    <property type="project" value="TreeGrafter"/>
</dbReference>
<evidence type="ECO:0000313" key="16">
    <source>
        <dbReference type="Proteomes" id="UP000255061"/>
    </source>
</evidence>
<accession>A0A380AY09</accession>
<keyword evidence="5" id="KW-0997">Cell inner membrane</keyword>
<evidence type="ECO:0000256" key="9">
    <source>
        <dbReference type="ARBA" id="ARBA00022989"/>
    </source>
</evidence>
<dbReference type="PRINTS" id="PR00123">
    <property type="entry name" value="ATPASEA"/>
</dbReference>
<dbReference type="InterPro" id="IPR045082">
    <property type="entry name" value="ATP_syn_F0_a_bact/chloroplast"/>
</dbReference>